<sequence length="238" mass="25762">MPRSLTSTSRLLGGCRTAQRRAAAAALPGTAAAAHRAEAGRHLGRRGPLRDHPARGGRGDPARHQDTAVDLRGHLPGADDRVTQRSAGHRGAPQRAARADRRAPARRADTGGLGRLPHRSRAAPWRTPTARHARSAGRGDRADRGLHVPARPAARALVVPRPPDGLHRPGGLARPGRAARRPRRRRGPPRPARRAARAATDDHRPRVRRGRQPRLPVPRPHPARTAGRARTVRRRCPG</sequence>
<feature type="region of interest" description="Disordered" evidence="1">
    <location>
        <begin position="26"/>
        <end position="238"/>
    </location>
</feature>
<comment type="caution">
    <text evidence="2">The sequence shown here is derived from an EMBL/GenBank/DDBJ whole genome shotgun (WGS) entry which is preliminary data.</text>
</comment>
<feature type="compositionally biased region" description="Basic and acidic residues" evidence="1">
    <location>
        <begin position="97"/>
        <end position="109"/>
    </location>
</feature>
<feature type="compositionally biased region" description="Low complexity" evidence="1">
    <location>
        <begin position="148"/>
        <end position="159"/>
    </location>
</feature>
<feature type="compositionally biased region" description="Basic and acidic residues" evidence="1">
    <location>
        <begin position="137"/>
        <end position="146"/>
    </location>
</feature>
<organism evidence="2 3">
    <name type="scientific">Saccharothrix carnea</name>
    <dbReference type="NCBI Taxonomy" id="1280637"/>
    <lineage>
        <taxon>Bacteria</taxon>
        <taxon>Bacillati</taxon>
        <taxon>Actinomycetota</taxon>
        <taxon>Actinomycetes</taxon>
        <taxon>Pseudonocardiales</taxon>
        <taxon>Pseudonocardiaceae</taxon>
        <taxon>Saccharothrix</taxon>
    </lineage>
</organism>
<dbReference type="EMBL" id="PYAX01000024">
    <property type="protein sequence ID" value="PSL48650.1"/>
    <property type="molecule type" value="Genomic_DNA"/>
</dbReference>
<evidence type="ECO:0000313" key="2">
    <source>
        <dbReference type="EMBL" id="PSL48650.1"/>
    </source>
</evidence>
<dbReference type="Proteomes" id="UP000241118">
    <property type="component" value="Unassembled WGS sequence"/>
</dbReference>
<evidence type="ECO:0000313" key="3">
    <source>
        <dbReference type="Proteomes" id="UP000241118"/>
    </source>
</evidence>
<reference evidence="2 3" key="1">
    <citation type="submission" date="2018-03" db="EMBL/GenBank/DDBJ databases">
        <title>Genomic Encyclopedia of Type Strains, Phase III (KMG-III): the genomes of soil and plant-associated and newly described type strains.</title>
        <authorList>
            <person name="Whitman W."/>
        </authorList>
    </citation>
    <scope>NUCLEOTIDE SEQUENCE [LARGE SCALE GENOMIC DNA]</scope>
    <source>
        <strain evidence="2 3">CGMCC 4.7097</strain>
    </source>
</reference>
<name>A0A2P8HR14_SACCR</name>
<evidence type="ECO:0000256" key="1">
    <source>
        <dbReference type="SAM" id="MobiDB-lite"/>
    </source>
</evidence>
<feature type="compositionally biased region" description="Basic residues" evidence="1">
    <location>
        <begin position="177"/>
        <end position="196"/>
    </location>
</feature>
<feature type="compositionally biased region" description="Basic and acidic residues" evidence="1">
    <location>
        <begin position="48"/>
        <end position="83"/>
    </location>
</feature>
<protein>
    <submittedName>
        <fullName evidence="2">Uncharacterized protein</fullName>
    </submittedName>
</protein>
<dbReference type="AlphaFoldDB" id="A0A2P8HR14"/>
<keyword evidence="3" id="KW-1185">Reference proteome</keyword>
<accession>A0A2P8HR14</accession>
<gene>
    <name evidence="2" type="ORF">B0I31_12437</name>
</gene>
<proteinExistence type="predicted"/>